<sequence>MDITNNSKTYGRNVVRSFALVGTEAQL</sequence>
<name>A0A2P2QWP1_RHIMU</name>
<evidence type="ECO:0000313" key="1">
    <source>
        <dbReference type="EMBL" id="MBX71311.1"/>
    </source>
</evidence>
<dbReference type="EMBL" id="GGEC01090827">
    <property type="protein sequence ID" value="MBX71311.1"/>
    <property type="molecule type" value="Transcribed_RNA"/>
</dbReference>
<reference evidence="1" key="1">
    <citation type="submission" date="2018-02" db="EMBL/GenBank/DDBJ databases">
        <title>Rhizophora mucronata_Transcriptome.</title>
        <authorList>
            <person name="Meera S.P."/>
            <person name="Sreeshan A."/>
            <person name="Augustine A."/>
        </authorList>
    </citation>
    <scope>NUCLEOTIDE SEQUENCE</scope>
    <source>
        <tissue evidence="1">Leaf</tissue>
    </source>
</reference>
<dbReference type="AlphaFoldDB" id="A0A2P2QWP1"/>
<protein>
    <submittedName>
        <fullName evidence="1">Uncharacterized protein</fullName>
    </submittedName>
</protein>
<proteinExistence type="predicted"/>
<accession>A0A2P2QWP1</accession>
<organism evidence="1">
    <name type="scientific">Rhizophora mucronata</name>
    <name type="common">Asiatic mangrove</name>
    <dbReference type="NCBI Taxonomy" id="61149"/>
    <lineage>
        <taxon>Eukaryota</taxon>
        <taxon>Viridiplantae</taxon>
        <taxon>Streptophyta</taxon>
        <taxon>Embryophyta</taxon>
        <taxon>Tracheophyta</taxon>
        <taxon>Spermatophyta</taxon>
        <taxon>Magnoliopsida</taxon>
        <taxon>eudicotyledons</taxon>
        <taxon>Gunneridae</taxon>
        <taxon>Pentapetalae</taxon>
        <taxon>rosids</taxon>
        <taxon>fabids</taxon>
        <taxon>Malpighiales</taxon>
        <taxon>Rhizophoraceae</taxon>
        <taxon>Rhizophora</taxon>
    </lineage>
</organism>